<dbReference type="OMA" id="HAWITND"/>
<accession>R7U719</accession>
<dbReference type="OrthoDB" id="6020543at2759"/>
<dbReference type="HOGENOM" id="CLU_042524_0_0_1"/>
<evidence type="ECO:0000313" key="1">
    <source>
        <dbReference type="EMBL" id="ELU01779.1"/>
    </source>
</evidence>
<gene>
    <name evidence="1" type="ORF">CAPTEDRAFT_107773</name>
</gene>
<feature type="non-terminal residue" evidence="1">
    <location>
        <position position="1"/>
    </location>
</feature>
<reference evidence="1 3" key="2">
    <citation type="journal article" date="2013" name="Nature">
        <title>Insights into bilaterian evolution from three spiralian genomes.</title>
        <authorList>
            <person name="Simakov O."/>
            <person name="Marletaz F."/>
            <person name="Cho S.J."/>
            <person name="Edsinger-Gonzales E."/>
            <person name="Havlak P."/>
            <person name="Hellsten U."/>
            <person name="Kuo D.H."/>
            <person name="Larsson T."/>
            <person name="Lv J."/>
            <person name="Arendt D."/>
            <person name="Savage R."/>
            <person name="Osoegawa K."/>
            <person name="de Jong P."/>
            <person name="Grimwood J."/>
            <person name="Chapman J.A."/>
            <person name="Shapiro H."/>
            <person name="Aerts A."/>
            <person name="Otillar R.P."/>
            <person name="Terry A.Y."/>
            <person name="Boore J.L."/>
            <person name="Grigoriev I.V."/>
            <person name="Lindberg D.R."/>
            <person name="Seaver E.C."/>
            <person name="Weisblat D.A."/>
            <person name="Putnam N.H."/>
            <person name="Rokhsar D.S."/>
        </authorList>
    </citation>
    <scope>NUCLEOTIDE SEQUENCE</scope>
    <source>
        <strain evidence="1 3">I ESC-2004</strain>
    </source>
</reference>
<dbReference type="EMBL" id="KB304688">
    <property type="protein sequence ID" value="ELU01779.1"/>
    <property type="molecule type" value="Genomic_DNA"/>
</dbReference>
<evidence type="ECO:0008006" key="4">
    <source>
        <dbReference type="Google" id="ProtNLM"/>
    </source>
</evidence>
<dbReference type="STRING" id="283909.R7U719"/>
<dbReference type="AlphaFoldDB" id="R7U719"/>
<evidence type="ECO:0000313" key="3">
    <source>
        <dbReference type="Proteomes" id="UP000014760"/>
    </source>
</evidence>
<dbReference type="EnsemblMetazoa" id="CapteT107773">
    <property type="protein sequence ID" value="CapteP107773"/>
    <property type="gene ID" value="CapteG107773"/>
</dbReference>
<proteinExistence type="predicted"/>
<dbReference type="Gene3D" id="3.40.50.1820">
    <property type="entry name" value="alpha/beta hydrolase"/>
    <property type="match status" value="2"/>
</dbReference>
<sequence length="269" mass="29852">YDVDWDAISVSGLSSGASMATQFHVAYSSQVMGVAMFAGSPYWCARGMLGTATGACMSLPSLIDLPKIYEQVDSYESSGDIDPTENMLSDKVYLWHGSGDPTVVPGVQQYVVDFYKSYVAEENIEVVNNINSGHNMPTSYHGNACTTSRADYIANCDFPGAFYALNHIYGNLEFFDYDPSVSDMDTEGYAYIPSGCNEIGECKLHVVFHGCLQGRYLIDDEYARNTGYNEVAELNNIIMLYPQATRSMSNMNGCWDWWGYNIPNVYGMQ</sequence>
<dbReference type="Proteomes" id="UP000014760">
    <property type="component" value="Unassembled WGS sequence"/>
</dbReference>
<evidence type="ECO:0000313" key="2">
    <source>
        <dbReference type="EnsemblMetazoa" id="CapteP107773"/>
    </source>
</evidence>
<reference evidence="2" key="3">
    <citation type="submission" date="2015-06" db="UniProtKB">
        <authorList>
            <consortium name="EnsemblMetazoa"/>
        </authorList>
    </citation>
    <scope>IDENTIFICATION</scope>
</reference>
<dbReference type="InterPro" id="IPR029058">
    <property type="entry name" value="AB_hydrolase_fold"/>
</dbReference>
<dbReference type="PANTHER" id="PTHR42972:SF8">
    <property type="entry name" value="POLYHYDROXYBUTYRATE DEPOLYMERASE"/>
    <property type="match status" value="1"/>
</dbReference>
<reference evidence="3" key="1">
    <citation type="submission" date="2012-12" db="EMBL/GenBank/DDBJ databases">
        <authorList>
            <person name="Hellsten U."/>
            <person name="Grimwood J."/>
            <person name="Chapman J.A."/>
            <person name="Shapiro H."/>
            <person name="Aerts A."/>
            <person name="Otillar R.P."/>
            <person name="Terry A.Y."/>
            <person name="Boore J.L."/>
            <person name="Simakov O."/>
            <person name="Marletaz F."/>
            <person name="Cho S.-J."/>
            <person name="Edsinger-Gonzales E."/>
            <person name="Havlak P."/>
            <person name="Kuo D.-H."/>
            <person name="Larsson T."/>
            <person name="Lv J."/>
            <person name="Arendt D."/>
            <person name="Savage R."/>
            <person name="Osoegawa K."/>
            <person name="de Jong P."/>
            <person name="Lindberg D.R."/>
            <person name="Seaver E.C."/>
            <person name="Weisblat D.A."/>
            <person name="Putnam N.H."/>
            <person name="Grigoriev I.V."/>
            <person name="Rokhsar D.S."/>
        </authorList>
    </citation>
    <scope>NUCLEOTIDE SEQUENCE</scope>
    <source>
        <strain evidence="3">I ESC-2004</strain>
    </source>
</reference>
<organism evidence="1">
    <name type="scientific">Capitella teleta</name>
    <name type="common">Polychaete worm</name>
    <dbReference type="NCBI Taxonomy" id="283909"/>
    <lineage>
        <taxon>Eukaryota</taxon>
        <taxon>Metazoa</taxon>
        <taxon>Spiralia</taxon>
        <taxon>Lophotrochozoa</taxon>
        <taxon>Annelida</taxon>
        <taxon>Polychaeta</taxon>
        <taxon>Sedentaria</taxon>
        <taxon>Scolecida</taxon>
        <taxon>Capitellidae</taxon>
        <taxon>Capitella</taxon>
    </lineage>
</organism>
<keyword evidence="3" id="KW-1185">Reference proteome</keyword>
<dbReference type="EMBL" id="AMQN01009132">
    <property type="status" value="NOT_ANNOTATED_CDS"/>
    <property type="molecule type" value="Genomic_DNA"/>
</dbReference>
<dbReference type="SUPFAM" id="SSF53474">
    <property type="entry name" value="alpha/beta-Hydrolases"/>
    <property type="match status" value="1"/>
</dbReference>
<protein>
    <recommendedName>
        <fullName evidence="4">Poly(3-hydroxybutyrate) depolymerase</fullName>
    </recommendedName>
</protein>
<dbReference type="PANTHER" id="PTHR42972">
    <property type="entry name" value="TOL-PAL SYSTEM PROTEIN TOLB"/>
    <property type="match status" value="1"/>
</dbReference>
<name>R7U719_CAPTE</name>